<protein>
    <submittedName>
        <fullName evidence="2">Uncharacterized protein</fullName>
    </submittedName>
</protein>
<sequence>MTSVAWHPGQLPVSLVPWGGPEYTPTRLASDGVAPHAVTEVDVTSGSPIESPNSLADTGTSETRNTLSTEAASNQEVNNADRLV</sequence>
<proteinExistence type="predicted"/>
<name>A0A7R9I8M0_9NEOP</name>
<accession>A0A7R9I8M0</accession>
<dbReference type="AlphaFoldDB" id="A0A7R9I8M0"/>
<evidence type="ECO:0000256" key="1">
    <source>
        <dbReference type="SAM" id="MobiDB-lite"/>
    </source>
</evidence>
<organism evidence="2">
    <name type="scientific">Timema bartmani</name>
    <dbReference type="NCBI Taxonomy" id="61472"/>
    <lineage>
        <taxon>Eukaryota</taxon>
        <taxon>Metazoa</taxon>
        <taxon>Ecdysozoa</taxon>
        <taxon>Arthropoda</taxon>
        <taxon>Hexapoda</taxon>
        <taxon>Insecta</taxon>
        <taxon>Pterygota</taxon>
        <taxon>Neoptera</taxon>
        <taxon>Polyneoptera</taxon>
        <taxon>Phasmatodea</taxon>
        <taxon>Timematodea</taxon>
        <taxon>Timematoidea</taxon>
        <taxon>Timematidae</taxon>
        <taxon>Timema</taxon>
    </lineage>
</organism>
<feature type="region of interest" description="Disordered" evidence="1">
    <location>
        <begin position="41"/>
        <end position="84"/>
    </location>
</feature>
<evidence type="ECO:0000313" key="2">
    <source>
        <dbReference type="EMBL" id="CAD7449420.1"/>
    </source>
</evidence>
<gene>
    <name evidence="2" type="ORF">TBIB3V08_LOCUS11695</name>
</gene>
<dbReference type="EMBL" id="OD571677">
    <property type="protein sequence ID" value="CAD7449420.1"/>
    <property type="molecule type" value="Genomic_DNA"/>
</dbReference>
<reference evidence="2" key="1">
    <citation type="submission" date="2020-11" db="EMBL/GenBank/DDBJ databases">
        <authorList>
            <person name="Tran Van P."/>
        </authorList>
    </citation>
    <scope>NUCLEOTIDE SEQUENCE</scope>
</reference>
<feature type="compositionally biased region" description="Polar residues" evidence="1">
    <location>
        <begin position="42"/>
        <end position="78"/>
    </location>
</feature>